<dbReference type="AlphaFoldDB" id="A0A1Q9D8C1"/>
<reference evidence="2 3" key="1">
    <citation type="submission" date="2016-02" db="EMBL/GenBank/DDBJ databases">
        <title>Genome analysis of coral dinoflagellate symbionts highlights evolutionary adaptations to a symbiotic lifestyle.</title>
        <authorList>
            <person name="Aranda M."/>
            <person name="Li Y."/>
            <person name="Liew Y.J."/>
            <person name="Baumgarten S."/>
            <person name="Simakov O."/>
            <person name="Wilson M."/>
            <person name="Piel J."/>
            <person name="Ashoor H."/>
            <person name="Bougouffa S."/>
            <person name="Bajic V.B."/>
            <person name="Ryu T."/>
            <person name="Ravasi T."/>
            <person name="Bayer T."/>
            <person name="Micklem G."/>
            <person name="Kim H."/>
            <person name="Bhak J."/>
            <person name="Lajeunesse T.C."/>
            <person name="Voolstra C.R."/>
        </authorList>
    </citation>
    <scope>NUCLEOTIDE SEQUENCE [LARGE SCALE GENOMIC DNA]</scope>
    <source>
        <strain evidence="2 3">CCMP2467</strain>
    </source>
</reference>
<dbReference type="Proteomes" id="UP000186817">
    <property type="component" value="Unassembled WGS sequence"/>
</dbReference>
<evidence type="ECO:0000313" key="2">
    <source>
        <dbReference type="EMBL" id="OLP91452.1"/>
    </source>
</evidence>
<protein>
    <submittedName>
        <fullName evidence="2">Uncharacterized protein</fullName>
    </submittedName>
</protein>
<evidence type="ECO:0000256" key="1">
    <source>
        <dbReference type="SAM" id="MobiDB-lite"/>
    </source>
</evidence>
<accession>A0A1Q9D8C1</accession>
<sequence>MGRAKCAGCGTYGPDRCTCGNFRKVAKKKEKCEKTPNPTVVPKGKTVPSPTASSSSTPTTLHKTERQLELELEIEKNRTQRALALSKCLAAVKAQNERQAAVNAAKAKEKELVKEQEARKWWTPVVQVRLAVAQHPL</sequence>
<proteinExistence type="predicted"/>
<name>A0A1Q9D8C1_SYMMI</name>
<dbReference type="EMBL" id="LSRX01000665">
    <property type="protein sequence ID" value="OLP91452.1"/>
    <property type="molecule type" value="Genomic_DNA"/>
</dbReference>
<gene>
    <name evidence="2" type="ORF">AK812_SmicGene26868</name>
</gene>
<feature type="region of interest" description="Disordered" evidence="1">
    <location>
        <begin position="28"/>
        <end position="65"/>
    </location>
</feature>
<evidence type="ECO:0000313" key="3">
    <source>
        <dbReference type="Proteomes" id="UP000186817"/>
    </source>
</evidence>
<feature type="compositionally biased region" description="Low complexity" evidence="1">
    <location>
        <begin position="46"/>
        <end position="60"/>
    </location>
</feature>
<organism evidence="2 3">
    <name type="scientific">Symbiodinium microadriaticum</name>
    <name type="common">Dinoflagellate</name>
    <name type="synonym">Zooxanthella microadriatica</name>
    <dbReference type="NCBI Taxonomy" id="2951"/>
    <lineage>
        <taxon>Eukaryota</taxon>
        <taxon>Sar</taxon>
        <taxon>Alveolata</taxon>
        <taxon>Dinophyceae</taxon>
        <taxon>Suessiales</taxon>
        <taxon>Symbiodiniaceae</taxon>
        <taxon>Symbiodinium</taxon>
    </lineage>
</organism>
<keyword evidence="3" id="KW-1185">Reference proteome</keyword>
<comment type="caution">
    <text evidence="2">The sequence shown here is derived from an EMBL/GenBank/DDBJ whole genome shotgun (WGS) entry which is preliminary data.</text>
</comment>